<feature type="compositionally biased region" description="Basic residues" evidence="1">
    <location>
        <begin position="100"/>
        <end position="111"/>
    </location>
</feature>
<dbReference type="EMBL" id="ASPP01007874">
    <property type="protein sequence ID" value="ETO26424.1"/>
    <property type="molecule type" value="Genomic_DNA"/>
</dbReference>
<feature type="region of interest" description="Disordered" evidence="1">
    <location>
        <begin position="45"/>
        <end position="68"/>
    </location>
</feature>
<dbReference type="Proteomes" id="UP000023152">
    <property type="component" value="Unassembled WGS sequence"/>
</dbReference>
<gene>
    <name evidence="2" type="ORF">RFI_10715</name>
</gene>
<evidence type="ECO:0000313" key="3">
    <source>
        <dbReference type="Proteomes" id="UP000023152"/>
    </source>
</evidence>
<proteinExistence type="predicted"/>
<evidence type="ECO:0000313" key="2">
    <source>
        <dbReference type="EMBL" id="ETO26424.1"/>
    </source>
</evidence>
<evidence type="ECO:0000256" key="1">
    <source>
        <dbReference type="SAM" id="MobiDB-lite"/>
    </source>
</evidence>
<dbReference type="AlphaFoldDB" id="X6NL51"/>
<feature type="compositionally biased region" description="Basic and acidic residues" evidence="1">
    <location>
        <begin position="87"/>
        <end position="99"/>
    </location>
</feature>
<accession>X6NL51</accession>
<name>X6NL51_RETFI</name>
<protein>
    <submittedName>
        <fullName evidence="2">Uncharacterized protein</fullName>
    </submittedName>
</protein>
<reference evidence="2 3" key="1">
    <citation type="journal article" date="2013" name="Curr. Biol.">
        <title>The Genome of the Foraminiferan Reticulomyxa filosa.</title>
        <authorList>
            <person name="Glockner G."/>
            <person name="Hulsmann N."/>
            <person name="Schleicher M."/>
            <person name="Noegel A.A."/>
            <person name="Eichinger L."/>
            <person name="Gallinger C."/>
            <person name="Pawlowski J."/>
            <person name="Sierra R."/>
            <person name="Euteneuer U."/>
            <person name="Pillet L."/>
            <person name="Moustafa A."/>
            <person name="Platzer M."/>
            <person name="Groth M."/>
            <person name="Szafranski K."/>
            <person name="Schliwa M."/>
        </authorList>
    </citation>
    <scope>NUCLEOTIDE SEQUENCE [LARGE SCALE GENOMIC DNA]</scope>
</reference>
<feature type="compositionally biased region" description="Basic residues" evidence="1">
    <location>
        <begin position="59"/>
        <end position="68"/>
    </location>
</feature>
<feature type="region of interest" description="Disordered" evidence="1">
    <location>
        <begin position="82"/>
        <end position="115"/>
    </location>
</feature>
<sequence>MIVFQFTKLSMVPAFASNGLSHTLMNSTKCKDNNKTYAFLHTVRTSQSKQYGRPNETKKTKKERKKSAKFNQVFAEIRGFHSNHLKIRSDGNKQQETKKQNKQKKDSKKQTQKSMVIDPYKHKPNTHVLFIPQYTIFFSFDFHNV</sequence>
<organism evidence="2 3">
    <name type="scientific">Reticulomyxa filosa</name>
    <dbReference type="NCBI Taxonomy" id="46433"/>
    <lineage>
        <taxon>Eukaryota</taxon>
        <taxon>Sar</taxon>
        <taxon>Rhizaria</taxon>
        <taxon>Retaria</taxon>
        <taxon>Foraminifera</taxon>
        <taxon>Monothalamids</taxon>
        <taxon>Reticulomyxidae</taxon>
        <taxon>Reticulomyxa</taxon>
    </lineage>
</organism>
<comment type="caution">
    <text evidence="2">The sequence shown here is derived from an EMBL/GenBank/DDBJ whole genome shotgun (WGS) entry which is preliminary data.</text>
</comment>
<keyword evidence="3" id="KW-1185">Reference proteome</keyword>